<dbReference type="InterPro" id="IPR011138">
    <property type="entry name" value="Cytochrome_b-558"/>
</dbReference>
<keyword evidence="3 8" id="KW-0812">Transmembrane</keyword>
<evidence type="ECO:0000256" key="8">
    <source>
        <dbReference type="SAM" id="Phobius"/>
    </source>
</evidence>
<dbReference type="GO" id="GO:0016020">
    <property type="term" value="C:membrane"/>
    <property type="evidence" value="ECO:0007669"/>
    <property type="project" value="UniProtKB-SubCell"/>
</dbReference>
<evidence type="ECO:0000256" key="1">
    <source>
        <dbReference type="ARBA" id="ARBA00004370"/>
    </source>
</evidence>
<protein>
    <submittedName>
        <fullName evidence="9">Succinate dehydrogenase (Or fumarate reductase) cytochrome b subunit, b558 family</fullName>
    </submittedName>
</protein>
<dbReference type="Gene3D" id="1.20.1300.10">
    <property type="entry name" value="Fumarate reductase/succinate dehydrogenase, transmembrane subunit"/>
    <property type="match status" value="1"/>
</dbReference>
<evidence type="ECO:0000256" key="2">
    <source>
        <dbReference type="ARBA" id="ARBA00022617"/>
    </source>
</evidence>
<reference evidence="9 10" key="1">
    <citation type="submission" date="2018-12" db="EMBL/GenBank/DDBJ databases">
        <authorList>
            <consortium name="Pathogen Informatics"/>
        </authorList>
    </citation>
    <scope>NUCLEOTIDE SEQUENCE [LARGE SCALE GENOMIC DNA]</scope>
    <source>
        <strain evidence="9 10">NCTC13354</strain>
    </source>
</reference>
<keyword evidence="2" id="KW-0349">Heme</keyword>
<evidence type="ECO:0000256" key="3">
    <source>
        <dbReference type="ARBA" id="ARBA00022692"/>
    </source>
</evidence>
<feature type="transmembrane region" description="Helical" evidence="8">
    <location>
        <begin position="65"/>
        <end position="87"/>
    </location>
</feature>
<evidence type="ECO:0000313" key="10">
    <source>
        <dbReference type="Proteomes" id="UP000269542"/>
    </source>
</evidence>
<feature type="transmembrane region" description="Helical" evidence="8">
    <location>
        <begin position="203"/>
        <end position="225"/>
    </location>
</feature>
<keyword evidence="4" id="KW-0479">Metal-binding</keyword>
<dbReference type="InterPro" id="IPR034804">
    <property type="entry name" value="SQR/QFR_C/D"/>
</dbReference>
<organism evidence="9 10">
    <name type="scientific">Trueperella bialowiezensis</name>
    <dbReference type="NCBI Taxonomy" id="312285"/>
    <lineage>
        <taxon>Bacteria</taxon>
        <taxon>Bacillati</taxon>
        <taxon>Actinomycetota</taxon>
        <taxon>Actinomycetes</taxon>
        <taxon>Actinomycetales</taxon>
        <taxon>Actinomycetaceae</taxon>
        <taxon>Trueperella</taxon>
    </lineage>
</organism>
<evidence type="ECO:0000313" key="9">
    <source>
        <dbReference type="EMBL" id="VEI13811.1"/>
    </source>
</evidence>
<dbReference type="KEGG" id="tbw:NCTC13354_01534"/>
<feature type="transmembrane region" description="Helical" evidence="8">
    <location>
        <begin position="165"/>
        <end position="182"/>
    </location>
</feature>
<feature type="transmembrane region" description="Helical" evidence="8">
    <location>
        <begin position="9"/>
        <end position="31"/>
    </location>
</feature>
<accession>A0A448PFS4</accession>
<dbReference type="RefSeq" id="WP_126416874.1">
    <property type="nucleotide sequence ID" value="NZ_LR134476.1"/>
</dbReference>
<proteinExistence type="predicted"/>
<dbReference type="NCBIfam" id="TIGR02046">
    <property type="entry name" value="sdhC_b558_fam"/>
    <property type="match status" value="1"/>
</dbReference>
<dbReference type="CDD" id="cd03498">
    <property type="entry name" value="SQR_TypeB_2_TM"/>
    <property type="match status" value="1"/>
</dbReference>
<comment type="subcellular location">
    <subcellularLocation>
        <location evidence="1">Membrane</location>
    </subcellularLocation>
</comment>
<dbReference type="AlphaFoldDB" id="A0A448PFS4"/>
<evidence type="ECO:0000256" key="6">
    <source>
        <dbReference type="ARBA" id="ARBA00023004"/>
    </source>
</evidence>
<name>A0A448PFS4_9ACTO</name>
<dbReference type="EMBL" id="LR134476">
    <property type="protein sequence ID" value="VEI13811.1"/>
    <property type="molecule type" value="Genomic_DNA"/>
</dbReference>
<evidence type="ECO:0000256" key="4">
    <source>
        <dbReference type="ARBA" id="ARBA00022723"/>
    </source>
</evidence>
<gene>
    <name evidence="9" type="ORF">NCTC13354_01534</name>
</gene>
<keyword evidence="7 8" id="KW-0472">Membrane</keyword>
<dbReference type="Pfam" id="PF01127">
    <property type="entry name" value="Sdh_cyt"/>
    <property type="match status" value="1"/>
</dbReference>
<dbReference type="SUPFAM" id="SSF81343">
    <property type="entry name" value="Fumarate reductase respiratory complex transmembrane subunits"/>
    <property type="match status" value="1"/>
</dbReference>
<dbReference type="GO" id="GO:0046872">
    <property type="term" value="F:metal ion binding"/>
    <property type="evidence" value="ECO:0007669"/>
    <property type="project" value="UniProtKB-KW"/>
</dbReference>
<evidence type="ECO:0000256" key="7">
    <source>
        <dbReference type="ARBA" id="ARBA00023136"/>
    </source>
</evidence>
<keyword evidence="5 8" id="KW-1133">Transmembrane helix</keyword>
<dbReference type="OrthoDB" id="9788081at2"/>
<keyword evidence="6" id="KW-0408">Iron</keyword>
<dbReference type="InterPro" id="IPR000701">
    <property type="entry name" value="SuccDH_FuR_B_TM-su"/>
</dbReference>
<evidence type="ECO:0000256" key="5">
    <source>
        <dbReference type="ARBA" id="ARBA00022989"/>
    </source>
</evidence>
<dbReference type="Proteomes" id="UP000269542">
    <property type="component" value="Chromosome"/>
</dbReference>
<feature type="transmembrane region" description="Helical" evidence="8">
    <location>
        <begin position="108"/>
        <end position="129"/>
    </location>
</feature>
<sequence length="231" mass="25200">MKLKAPPSWALKVTMAITGSIWGIFVLIHLYGNLKVYQGAEKFDGYAFWLRHAFEPFFPEAGVLWIMRIVLVIALVLHVGAATILYFRGRRFRGPHRAKKYRNGLQAVSARLMPLTGVLILAFIIIHILDLTVGVQPIATDQFQGPTATESTAYSNLVASFSRPLVAAFYSLMMVFLAIHLAHGAKNIAVDLGAMGKRLRAGFVIVGAVAAIAILIGNASIPIAVQMGWIS</sequence>
<keyword evidence="10" id="KW-1185">Reference proteome</keyword>